<comment type="caution">
    <text evidence="2">The sequence shown here is derived from an EMBL/GenBank/DDBJ whole genome shotgun (WGS) entry which is preliminary data.</text>
</comment>
<evidence type="ECO:0000259" key="1">
    <source>
        <dbReference type="Pfam" id="PF09037"/>
    </source>
</evidence>
<gene>
    <name evidence="2" type="ORF">LV82_01451</name>
</gene>
<dbReference type="EMBL" id="PRDS01000004">
    <property type="protein sequence ID" value="PPB80719.1"/>
    <property type="molecule type" value="Genomic_DNA"/>
</dbReference>
<keyword evidence="2" id="KW-0808">Transferase</keyword>
<evidence type="ECO:0000313" key="2">
    <source>
        <dbReference type="EMBL" id="PPB80719.1"/>
    </source>
</evidence>
<keyword evidence="3" id="KW-1185">Reference proteome</keyword>
<reference evidence="2 3" key="1">
    <citation type="submission" date="2018-01" db="EMBL/GenBank/DDBJ databases">
        <title>Genomic Encyclopedia of Archaeal and Bacterial Type Strains, Phase II (KMG-II): from individual species to whole genera.</title>
        <authorList>
            <person name="Goeker M."/>
        </authorList>
    </citation>
    <scope>NUCLEOTIDE SEQUENCE [LARGE SCALE GENOMIC DNA]</scope>
    <source>
        <strain evidence="2 3">DSM 12048</strain>
    </source>
</reference>
<organism evidence="2 3">
    <name type="scientific">Albidovulum inexpectatum</name>
    <dbReference type="NCBI Taxonomy" id="196587"/>
    <lineage>
        <taxon>Bacteria</taxon>
        <taxon>Pseudomonadati</taxon>
        <taxon>Pseudomonadota</taxon>
        <taxon>Alphaproteobacteria</taxon>
        <taxon>Rhodobacterales</taxon>
        <taxon>Paracoccaceae</taxon>
        <taxon>Albidovulum</taxon>
    </lineage>
</organism>
<dbReference type="Pfam" id="PF09037">
    <property type="entry name" value="Sulphotransf"/>
    <property type="match status" value="1"/>
</dbReference>
<dbReference type="InterPro" id="IPR027417">
    <property type="entry name" value="P-loop_NTPase"/>
</dbReference>
<accession>A0A2S5JH18</accession>
<dbReference type="Proteomes" id="UP000239736">
    <property type="component" value="Unassembled WGS sequence"/>
</dbReference>
<protein>
    <submittedName>
        <fullName evidence="2">LPS sulfotransferase NodH</fullName>
    </submittedName>
</protein>
<proteinExistence type="predicted"/>
<dbReference type="InterPro" id="IPR024628">
    <property type="entry name" value="Sulfotransferase_Stf0_dom"/>
</dbReference>
<sequence>MNSRRKGVLLLTERRSGSNWLGSLARNAKLGNSEEWLDKRQLGLEPEAVDATTCFETALERSSQGCAGFFVKIFPSHLYEMQDAFGMDFIAWCRERHDVALITLTRNDRLRQAISFSRALQSDQWTARHDAKRKPEYDFHQIARCLFLIGRSYSCSLSLHV</sequence>
<dbReference type="AlphaFoldDB" id="A0A2S5JH18"/>
<dbReference type="OrthoDB" id="8276527at2"/>
<dbReference type="Gene3D" id="3.40.50.300">
    <property type="entry name" value="P-loop containing nucleotide triphosphate hydrolases"/>
    <property type="match status" value="1"/>
</dbReference>
<dbReference type="GO" id="GO:0016740">
    <property type="term" value="F:transferase activity"/>
    <property type="evidence" value="ECO:0007669"/>
    <property type="project" value="UniProtKB-KW"/>
</dbReference>
<evidence type="ECO:0000313" key="3">
    <source>
        <dbReference type="Proteomes" id="UP000239736"/>
    </source>
</evidence>
<name>A0A2S5JH18_9RHOB</name>
<feature type="domain" description="Sulphotransferase Stf0" evidence="1">
    <location>
        <begin position="100"/>
        <end position="146"/>
    </location>
</feature>
<dbReference type="SUPFAM" id="SSF52540">
    <property type="entry name" value="P-loop containing nucleoside triphosphate hydrolases"/>
    <property type="match status" value="1"/>
</dbReference>